<keyword evidence="2" id="KW-1185">Reference proteome</keyword>
<evidence type="ECO:0000313" key="1">
    <source>
        <dbReference type="EMBL" id="EFW30103.1"/>
    </source>
</evidence>
<evidence type="ECO:0000313" key="2">
    <source>
        <dbReference type="Proteomes" id="UP000004633"/>
    </source>
</evidence>
<reference evidence="1 2" key="1">
    <citation type="submission" date="2010-08" db="EMBL/GenBank/DDBJ databases">
        <authorList>
            <person name="Weinstock G."/>
            <person name="Sodergren E."/>
            <person name="Clifton S."/>
            <person name="Fulton L."/>
            <person name="Fulton B."/>
            <person name="Courtney L."/>
            <person name="Fronick C."/>
            <person name="Harrison M."/>
            <person name="Strong C."/>
            <person name="Farmer C."/>
            <person name="Delahaunty K."/>
            <person name="Markovic C."/>
            <person name="Hall O."/>
            <person name="Minx P."/>
            <person name="Tomlinson C."/>
            <person name="Mitreva M."/>
            <person name="Hou S."/>
            <person name="Chen J."/>
            <person name="Wollam A."/>
            <person name="Pepin K.H."/>
            <person name="Johnson M."/>
            <person name="Bhonagiri V."/>
            <person name="Zhang X."/>
            <person name="Suruliraj S."/>
            <person name="Warren W."/>
            <person name="Chinwalla A."/>
            <person name="Mardis E.R."/>
            <person name="Wilson R.K."/>
        </authorList>
    </citation>
    <scope>NUCLEOTIDE SEQUENCE [LARGE SCALE GENOMIC DNA]</scope>
    <source>
        <strain evidence="1 2">F0399</strain>
    </source>
</reference>
<dbReference type="EMBL" id="AECV01000009">
    <property type="protein sequence ID" value="EFW30103.1"/>
    <property type="molecule type" value="Genomic_DNA"/>
</dbReference>
<proteinExistence type="predicted"/>
<organism evidence="1 2">
    <name type="scientific">Selenomonas artemidis F0399</name>
    <dbReference type="NCBI Taxonomy" id="749551"/>
    <lineage>
        <taxon>Bacteria</taxon>
        <taxon>Bacillati</taxon>
        <taxon>Bacillota</taxon>
        <taxon>Negativicutes</taxon>
        <taxon>Selenomonadales</taxon>
        <taxon>Selenomonadaceae</taxon>
        <taxon>Selenomonas</taxon>
    </lineage>
</organism>
<dbReference type="Proteomes" id="UP000004633">
    <property type="component" value="Unassembled WGS sequence"/>
</dbReference>
<comment type="caution">
    <text evidence="1">The sequence shown here is derived from an EMBL/GenBank/DDBJ whole genome shotgun (WGS) entry which is preliminary data.</text>
</comment>
<dbReference type="AlphaFoldDB" id="E7N182"/>
<sequence length="54" mass="5774">MPPYAVTGHGTPCCPCEGGVGRCDMTEKIVMFMRGGGVCHACDMPHRRLPASDH</sequence>
<dbReference type="HOGENOM" id="CLU_3047901_0_0_9"/>
<gene>
    <name evidence="1" type="ORF">HMPREF9555_00733</name>
</gene>
<name>E7N182_9FIRM</name>
<accession>E7N182</accession>
<protein>
    <submittedName>
        <fullName evidence="1">Uncharacterized protein</fullName>
    </submittedName>
</protein>